<dbReference type="OrthoDB" id="3513at2759"/>
<reference evidence="5" key="1">
    <citation type="journal article" date="2013" name="Proc. Natl. Acad. Sci. U.S.A.">
        <title>Genome structure and metabolic features in the red seaweed Chondrus crispus shed light on evolution of the Archaeplastida.</title>
        <authorList>
            <person name="Collen J."/>
            <person name="Porcel B."/>
            <person name="Carre W."/>
            <person name="Ball S.G."/>
            <person name="Chaparro C."/>
            <person name="Tonon T."/>
            <person name="Barbeyron T."/>
            <person name="Michel G."/>
            <person name="Noel B."/>
            <person name="Valentin K."/>
            <person name="Elias M."/>
            <person name="Artiguenave F."/>
            <person name="Arun A."/>
            <person name="Aury J.M."/>
            <person name="Barbosa-Neto J.F."/>
            <person name="Bothwell J.H."/>
            <person name="Bouget F.Y."/>
            <person name="Brillet L."/>
            <person name="Cabello-Hurtado F."/>
            <person name="Capella-Gutierrez S."/>
            <person name="Charrier B."/>
            <person name="Cladiere L."/>
            <person name="Cock J.M."/>
            <person name="Coelho S.M."/>
            <person name="Colleoni C."/>
            <person name="Czjzek M."/>
            <person name="Da Silva C."/>
            <person name="Delage L."/>
            <person name="Denoeud F."/>
            <person name="Deschamps P."/>
            <person name="Dittami S.M."/>
            <person name="Gabaldon T."/>
            <person name="Gachon C.M."/>
            <person name="Groisillier A."/>
            <person name="Herve C."/>
            <person name="Jabbari K."/>
            <person name="Katinka M."/>
            <person name="Kloareg B."/>
            <person name="Kowalczyk N."/>
            <person name="Labadie K."/>
            <person name="Leblanc C."/>
            <person name="Lopez P.J."/>
            <person name="McLachlan D.H."/>
            <person name="Meslet-Cladiere L."/>
            <person name="Moustafa A."/>
            <person name="Nehr Z."/>
            <person name="Nyvall Collen P."/>
            <person name="Panaud O."/>
            <person name="Partensky F."/>
            <person name="Poulain J."/>
            <person name="Rensing S.A."/>
            <person name="Rousvoal S."/>
            <person name="Samson G."/>
            <person name="Symeonidi A."/>
            <person name="Weissenbach J."/>
            <person name="Zambounis A."/>
            <person name="Wincker P."/>
            <person name="Boyen C."/>
        </authorList>
    </citation>
    <scope>NUCLEOTIDE SEQUENCE [LARGE SCALE GENOMIC DNA]</scope>
    <source>
        <strain evidence="5">cv. Stackhouse</strain>
    </source>
</reference>
<dbReference type="PANTHER" id="PTHR42840">
    <property type="entry name" value="NAD(P)-BINDING ROSSMANN-FOLD SUPERFAMILY PROTEIN-RELATED"/>
    <property type="match status" value="1"/>
</dbReference>
<comment type="similarity">
    <text evidence="1">Belongs to the Gfo/Idh/MocA family.</text>
</comment>
<dbReference type="AlphaFoldDB" id="R7QES1"/>
<dbReference type="KEGG" id="ccp:CHC_T00004882001"/>
<dbReference type="RefSeq" id="XP_005716388.1">
    <property type="nucleotide sequence ID" value="XM_005716331.1"/>
</dbReference>
<dbReference type="SUPFAM" id="SSF51735">
    <property type="entry name" value="NAD(P)-binding Rossmann-fold domains"/>
    <property type="match status" value="1"/>
</dbReference>
<accession>R7QES1</accession>
<evidence type="ECO:0000259" key="2">
    <source>
        <dbReference type="Pfam" id="PF01408"/>
    </source>
</evidence>
<sequence>MSQLAPLKVALLGAGTFASTTHLHILLPLIAANHVTITLVWSRHSGPAHSLSAHYPNNPPVYYQLPSHPTPYASVEDALRAHRESDAVIVALPPGPQNEFAKLARLLHFHVMLEKPLALDLPSARDLLRTSSAFEKGKVLALAENFRFEPALLRAAALVRQACGGVVTARLNVKSPMPEGSRYGRGWRLELDGPGILLDGCVHHFAALRLVMDADICRIAAKCHRRAAWFKGADTVAGYAIMTSGVQVSVFVTYASSVPLWELEVVGEKADVMVRRDRNRAGYSVSVVSCGRENGQRVEETEHVPFGGLEAEFEAFVESCRSAKVHPRLDAMHGFNDMAAVFALFQSSEEGREVTVEETGDLLPHEAP</sequence>
<evidence type="ECO:0000313" key="4">
    <source>
        <dbReference type="EMBL" id="CDF36569.1"/>
    </source>
</evidence>
<evidence type="ECO:0000313" key="5">
    <source>
        <dbReference type="Proteomes" id="UP000012073"/>
    </source>
</evidence>
<dbReference type="EMBL" id="HG001789">
    <property type="protein sequence ID" value="CDF36569.1"/>
    <property type="molecule type" value="Genomic_DNA"/>
</dbReference>
<dbReference type="InterPro" id="IPR055170">
    <property type="entry name" value="GFO_IDH_MocA-like_dom"/>
</dbReference>
<dbReference type="OMA" id="NEMQSPE"/>
<dbReference type="PhylomeDB" id="R7QES1"/>
<dbReference type="Gramene" id="CDF36569">
    <property type="protein sequence ID" value="CDF36569"/>
    <property type="gene ID" value="CHC_T00004882001"/>
</dbReference>
<evidence type="ECO:0000256" key="1">
    <source>
        <dbReference type="ARBA" id="ARBA00010928"/>
    </source>
</evidence>
<gene>
    <name evidence="4" type="ORF">CHC_T00004882001</name>
</gene>
<dbReference type="InterPro" id="IPR000683">
    <property type="entry name" value="Gfo/Idh/MocA-like_OxRdtase_N"/>
</dbReference>
<proteinExistence type="inferred from homology"/>
<dbReference type="GO" id="GO:0016491">
    <property type="term" value="F:oxidoreductase activity"/>
    <property type="evidence" value="ECO:0007669"/>
    <property type="project" value="TreeGrafter"/>
</dbReference>
<dbReference type="STRING" id="2769.R7QES1"/>
<feature type="domain" description="Gfo/Idh/MocA-like oxidoreductase N-terminal" evidence="2">
    <location>
        <begin position="7"/>
        <end position="130"/>
    </location>
</feature>
<protein>
    <recommendedName>
        <fullName evidence="6">Gfo/Idh/MocA-like oxidoreductase N-terminal domain-containing protein</fullName>
    </recommendedName>
</protein>
<dbReference type="GO" id="GO:0006740">
    <property type="term" value="P:NADPH regeneration"/>
    <property type="evidence" value="ECO:0007669"/>
    <property type="project" value="TreeGrafter"/>
</dbReference>
<dbReference type="Pfam" id="PF22725">
    <property type="entry name" value="GFO_IDH_MocA_C3"/>
    <property type="match status" value="1"/>
</dbReference>
<dbReference type="Proteomes" id="UP000012073">
    <property type="component" value="Unassembled WGS sequence"/>
</dbReference>
<name>R7QES1_CHOCR</name>
<dbReference type="GeneID" id="17324113"/>
<dbReference type="Gene3D" id="3.30.360.10">
    <property type="entry name" value="Dihydrodipicolinate Reductase, domain 2"/>
    <property type="match status" value="1"/>
</dbReference>
<dbReference type="SUPFAM" id="SSF55347">
    <property type="entry name" value="Glyceraldehyde-3-phosphate dehydrogenase-like, C-terminal domain"/>
    <property type="match status" value="1"/>
</dbReference>
<dbReference type="InterPro" id="IPR036291">
    <property type="entry name" value="NAD(P)-bd_dom_sf"/>
</dbReference>
<feature type="domain" description="GFO/IDH/MocA-like oxidoreductase" evidence="3">
    <location>
        <begin position="160"/>
        <end position="270"/>
    </location>
</feature>
<dbReference type="GO" id="GO:0005737">
    <property type="term" value="C:cytoplasm"/>
    <property type="evidence" value="ECO:0007669"/>
    <property type="project" value="TreeGrafter"/>
</dbReference>
<evidence type="ECO:0008006" key="6">
    <source>
        <dbReference type="Google" id="ProtNLM"/>
    </source>
</evidence>
<dbReference type="Pfam" id="PF01408">
    <property type="entry name" value="GFO_IDH_MocA"/>
    <property type="match status" value="1"/>
</dbReference>
<dbReference type="Gene3D" id="3.40.50.720">
    <property type="entry name" value="NAD(P)-binding Rossmann-like Domain"/>
    <property type="match status" value="1"/>
</dbReference>
<keyword evidence="5" id="KW-1185">Reference proteome</keyword>
<evidence type="ECO:0000259" key="3">
    <source>
        <dbReference type="Pfam" id="PF22725"/>
    </source>
</evidence>
<dbReference type="GO" id="GO:0000166">
    <property type="term" value="F:nucleotide binding"/>
    <property type="evidence" value="ECO:0007669"/>
    <property type="project" value="InterPro"/>
</dbReference>
<dbReference type="PANTHER" id="PTHR42840:SF5">
    <property type="entry name" value="NAD(P)-BINDING ROSSMANN-FOLD SUPERFAMILY PROTEIN"/>
    <property type="match status" value="1"/>
</dbReference>
<organism evidence="4 5">
    <name type="scientific">Chondrus crispus</name>
    <name type="common">Carrageen Irish moss</name>
    <name type="synonym">Polymorpha crispa</name>
    <dbReference type="NCBI Taxonomy" id="2769"/>
    <lineage>
        <taxon>Eukaryota</taxon>
        <taxon>Rhodophyta</taxon>
        <taxon>Florideophyceae</taxon>
        <taxon>Rhodymeniophycidae</taxon>
        <taxon>Gigartinales</taxon>
        <taxon>Gigartinaceae</taxon>
        <taxon>Chondrus</taxon>
    </lineage>
</organism>